<feature type="binding site" evidence="15">
    <location>
        <begin position="2528"/>
        <end position="2535"/>
    </location>
    <ligand>
        <name>ATP</name>
        <dbReference type="ChEBI" id="CHEBI:30616"/>
    </ligand>
</feature>
<evidence type="ECO:0000256" key="10">
    <source>
        <dbReference type="ARBA" id="ARBA00023123"/>
    </source>
</evidence>
<dbReference type="GO" id="GO:0003779">
    <property type="term" value="F:actin binding"/>
    <property type="evidence" value="ECO:0007669"/>
    <property type="project" value="UniProtKB-KW"/>
</dbReference>
<feature type="compositionally biased region" description="Polar residues" evidence="17">
    <location>
        <begin position="2297"/>
        <end position="2318"/>
    </location>
</feature>
<feature type="coiled-coil region" evidence="16">
    <location>
        <begin position="1299"/>
        <end position="1347"/>
    </location>
</feature>
<evidence type="ECO:0000256" key="14">
    <source>
        <dbReference type="ARBA" id="ARBA00023203"/>
    </source>
</evidence>
<feature type="coiled-coil region" evidence="16">
    <location>
        <begin position="1618"/>
        <end position="1659"/>
    </location>
</feature>
<feature type="coiled-coil region" evidence="16">
    <location>
        <begin position="1815"/>
        <end position="1856"/>
    </location>
</feature>
<feature type="transmembrane region" description="Helical" evidence="18">
    <location>
        <begin position="3320"/>
        <end position="3342"/>
    </location>
</feature>
<feature type="transmembrane region" description="Helical" evidence="18">
    <location>
        <begin position="3578"/>
        <end position="3597"/>
    </location>
</feature>
<keyword evidence="5" id="KW-0808">Transferase</keyword>
<feature type="compositionally biased region" description="Basic and acidic residues" evidence="17">
    <location>
        <begin position="96"/>
        <end position="105"/>
    </location>
</feature>
<keyword evidence="9 18" id="KW-1133">Transmembrane helix</keyword>
<evidence type="ECO:0000256" key="7">
    <source>
        <dbReference type="ARBA" id="ARBA00022741"/>
    </source>
</evidence>
<dbReference type="InterPro" id="IPR027417">
    <property type="entry name" value="P-loop_NTPase"/>
</dbReference>
<keyword evidence="7 15" id="KW-0547">Nucleotide-binding</keyword>
<feature type="coiled-coil region" evidence="16">
    <location>
        <begin position="1727"/>
        <end position="1754"/>
    </location>
</feature>
<evidence type="ECO:0000256" key="13">
    <source>
        <dbReference type="ARBA" id="ARBA00023180"/>
    </source>
</evidence>
<reference evidence="21" key="1">
    <citation type="submission" date="2020-05" db="EMBL/GenBank/DDBJ databases">
        <title>Phylogenomic resolution of chytrid fungi.</title>
        <authorList>
            <person name="Stajich J.E."/>
            <person name="Amses K."/>
            <person name="Simmons R."/>
            <person name="Seto K."/>
            <person name="Myers J."/>
            <person name="Bonds A."/>
            <person name="Quandt C.A."/>
            <person name="Barry K."/>
            <person name="Liu P."/>
            <person name="Grigoriev I."/>
            <person name="Longcore J.E."/>
            <person name="James T.Y."/>
        </authorList>
    </citation>
    <scope>NUCLEOTIDE SEQUENCE</scope>
    <source>
        <strain evidence="21">JEL0476</strain>
    </source>
</reference>
<keyword evidence="6 18" id="KW-0812">Transmembrane</keyword>
<evidence type="ECO:0000256" key="1">
    <source>
        <dbReference type="ARBA" id="ARBA00004651"/>
    </source>
</evidence>
<keyword evidence="11 18" id="KW-0472">Membrane</keyword>
<dbReference type="Gene3D" id="1.20.120.720">
    <property type="entry name" value="Myosin VI head, motor domain, U50 subdomain"/>
    <property type="match status" value="1"/>
</dbReference>
<dbReference type="Gene3D" id="3.10.120.10">
    <property type="entry name" value="Cytochrome b5-like heme/steroid binding domain"/>
    <property type="match status" value="1"/>
</dbReference>
<dbReference type="InterPro" id="IPR014876">
    <property type="entry name" value="DEK_C"/>
</dbReference>
<dbReference type="InterPro" id="IPR001609">
    <property type="entry name" value="Myosin_head_motor_dom-like"/>
</dbReference>
<feature type="transmembrane region" description="Helical" evidence="18">
    <location>
        <begin position="4043"/>
        <end position="4066"/>
    </location>
</feature>
<proteinExistence type="inferred from homology"/>
<feature type="domain" description="DEK-C" evidence="20">
    <location>
        <begin position="4385"/>
        <end position="4440"/>
    </location>
</feature>
<evidence type="ECO:0000256" key="15">
    <source>
        <dbReference type="PROSITE-ProRule" id="PRU00782"/>
    </source>
</evidence>
<evidence type="ECO:0000259" key="19">
    <source>
        <dbReference type="PROSITE" id="PS51456"/>
    </source>
</evidence>
<dbReference type="Gene3D" id="1.10.10.60">
    <property type="entry name" value="Homeodomain-like"/>
    <property type="match status" value="1"/>
</dbReference>
<evidence type="ECO:0000313" key="22">
    <source>
        <dbReference type="Proteomes" id="UP001211065"/>
    </source>
</evidence>
<feature type="coiled-coil region" evidence="16">
    <location>
        <begin position="380"/>
        <end position="594"/>
    </location>
</feature>
<dbReference type="SUPFAM" id="SSF55856">
    <property type="entry name" value="Cytochrome b5-like heme/steroid binding domain"/>
    <property type="match status" value="1"/>
</dbReference>
<dbReference type="GO" id="GO:0016459">
    <property type="term" value="C:myosin complex"/>
    <property type="evidence" value="ECO:0007669"/>
    <property type="project" value="UniProtKB-KW"/>
</dbReference>
<sequence>MNQEKENLAQKISRLEMEKNKLDLQVGDLLTNSKKPLNPSRPITQQKCEIKPITTEIDKSDVVNQLQNALKQISALTQENELLKSSSQPISAPSQRTDHRPIEDHNELKKKVSTLNTQLYKLENEKIALLKKFENQKEDLNLKLKDTQKELMNQKKFFDETIKSKNQDFEKVTKALNTEKNEILKKLDLKESELTKVEEKLKTLTHQNSVLDSAFKNLEIKKNQCEAEFKNNNTENEKIHLQLEKENISLKEELKNYVKLNKDLENVKEKLLEKNQKIEKSLTVDLTQLEKLENSKFDLEKCLNTANELNLEKENQIEDLKQKLTQKTDDLLANEDEKKKLNMKLVEIKDLTESYQKKNEVLLMDLDQTKGLLLDSEMTREELQFKSEKFEATFKEAQDRFELEKESLRKEIKAAEEENLSLLNLKNSLIEKEKLYVSESKELRLNLNESLEKRTQLETQILILQKRISQLELEIDGKDIEKNKILDEKENLKKHLDVKEAEANERISILQGAVKRHIDLIEEYKLQLEASKNMEVSMEKKIEEASQLQDDANTEIQGLRNKLQAKETFIAELLEKHKLKVVQDENEIITLQSKLTVSSSELVEALTINEMLKANAGGEKNKLAEILEKKELKINQMENSLSAMQTKLENTSNNFSESTLESNIIILKLQGEVASTTDKNEKLKCNLEKLQNTIFSLERSLAASSDQLSEALTDNKALVFKLELEKVRLNKIEADKNKLLQEVEDLKKEKLSTAVELTKYTAELVVREEEINNLKSSYDTLKEAKESTVESKFSKDIDIVEYMKPVEEVKGDLSLIISAKDDIIATLEAKNLNEEISMLTDKLNLNATLYSELEGKLELAENNLKEGNLLIENLKSAASLNNQLVAALKNEIEEMNTTKKALIEEAITFKDTINSQVASMQDLESRIKILMTEKAILSTSEEKGRIYCSTLKTELEELCSLNEANNQKLSEKTTEIESLKIVIDGLNEKCNLLKEEEESNATTIAALEVKLKSVIACEEDKSNCLILLKEEALLKENQIEHLKEDISKAVAEHKNAALQIETINSGKVILENMLAEKEALIAEKNILIENITTQSNILKTETVNLKEALLNAEKEIKTLDCKLEHINNTLENETTSNLALQSKVKSAEFEKDNMFRNLQSTNETLETLRIDNKRLEKEIAESENFVFEKNEEIKSLKFSCTEEKKNFDTLVSQLTVAKEEVETELKSADKKYIEDTEEFKNAINLLNEDIKQEKYRTETLSLELTGAKNELISVENQLEVTLNSISELSTENSRKTSVIENMELTIQELKSSLNSHQLENSQKNVDMQKVEELKSLLERENVALNSSLNAEQLLRSEKEDLLHSIKLEKIDLIENCNEKERMLNELNLSMENLKKVEEINNKKLTSKEDEINILKMNILELNENIHNLKEQCKLSSDMISELENNKIENSTDHALKITAFDEKYRDLEHKFFDKEVIVKSLQDENHKHLEDIKTLEKQLDTIHAELLENINKLSGYEKVIKEKESLIDTLQETSELFKNKALQMEVEIENSKKTASSLNEKLEHLQVSLNEKNSEKEVSLTELANISSEKDKLLKEKNVCEASFIQLKVKLAEVSESLNDASQLVTLKESEIDSLKSERLALKEKLVNLEAEQQELRVANCSVKEILDISTATHQESRDQHEASISNLKDTVKKLLFQEEDLKFKLNNANKNFADVEASSILLSSKLSFMENQYDTLKNENEVLVEKIEKFTANENKRKLQLEDNIKSLTLLERELAASKKEYESIYESSKLTASNADLQISDLRQSILTAEFNLKCQTQQLEAKNNEIKDITTELRTMENQRNEHLSSILRLEEDLAENINKNHYSQQQLSELSKKLSEVNVKKNSKKESEVQTVNRNDEKLVFKTEKKSDSLNDLRSKIFDLETQLKESALIVKKLEEDAVKFSEILKAKEICIQELQEKILHHPEMLDSKQSEIKNLRERCQKVELLEVLIEKKEDQSKKLNADIEELQTKLNQADQIIQSKVSLQKILENDINDGNYTIKELNKNVDILKGENSDMELKIQCLKDDLKEMKMKLTEMEKENKANSNEAKVFKENFDKISIELEEQKESQKKKNFLIECLKRDIHLKKSKKSNSISEDHHYLETSKSTDNTEFSQVIKDLDETKELLKVNDSEVTWVGAKVHSEQFEKKGNEVDERSCELDNLEQLKTCSVENTVHDLNVSPTRKIEKNNAEMQKNFSKSKTSESSAEKLDSFVDSMTTLTENLIEASDVRNIGFLEEKNLTLLNITTETETLVSSTKVSNDKNTPYSPKSSVRRMNTECEDSPNKKAKKSSNNLKVKENDKDIATRDNENNTADAENTSGVRDYIFQQSLKRPHRRNPRRKVKKVNNDNVDEEQCKIFDFSTFFGMASNLAPDSSTVVETTTDLTELTAGTPDYNTLEKKILDNLKARFDKDLIYTRIQPSTLLSLNPGKPTGQNNVRQQNFDLASLCNLQEMVKGLPHVFELAASAYLHMTRTNECQMIIANGETGAGKTEAIKLALQQLIFLSTVANDDQMSAVNNTCKQFNQVLESFGNAKTLFNVNSSRYTKYNEIQFNDDGQIVGTIVNTFHLETARVSGDFSSKGWEEERNFHIFYQLLAGCTDEEKTEWKLGNIETFSYLNHGKNSKIAGYDDKEKFIETRILLKAIGLTKSKQANIFQLLAAILHLGNIQFAAAENNKENSVYVQNREVLEFAAELLDVDPNDLNDAITTRSSLINDGLVSLMLDVSGSNKARNSLANLLYSLVFTWIVEHTNATLNSKDSQNFIGLLDLAGFDTRHTHPNYFYQFCADFTHHKIQQYHWATIQENLASFADTDIELVDNITKWANPEILELYEYPKTGIFAIANEFTKNLKDPESVVENLMLEEFKAKAKPEFLTPGPTGWSSFVIKHDNEKTTYSTATFIQSNRSTTWNPGFVTMFGLKKGISKTNNRFVVKLLAEVETEIIHHPRSKDVVLTIQHGGYFSRANSDKVLKRKLTINSAKADSPFRKNPSAMSPLSGAFREHYLEHSTTTLSQFKTSLDQFTSKLLSCRDWTIICLKVNHSQSPHPNSFIAPKLLHMLQTLKIAPLVKVSNSVKYTVTYSYDEFMGRYYTVFGFEKPLSGTAEELKAHLEVVFQRENVSEAMAKLTDDESVVISESYWKTLESSIDKKLSPHSRRINYVKDNRSRTSSALPKVATLRKVTPQIGQVSNDSQMELGAIETPKVKATEEVAPPPIKAQRNIKKSKKKEKKPKEVLSRQRYHWLNFTWGVTWWIPTCCLVRCGKMTDEGVQSAWREKVALNVIILIMSAVMWFFILGLGRLMCPTQVQFSLTDLKQHVNFETKDVLIAWNGEVFNVGSYISSHVSPGSTIMTLAGADASSWFPRIDPETNEMPSECNIAFSKRDFEKRAISTKNEYSNSTNARCSDKTKSKSEGYCHATAVDRKKIVEMKTIDIFLMGQLSFKMGDFYASKASSENWILWNNNFYNMTVVVKNRKLYNLIFPDEVINLMEEYSGGVDISTVKGVNDFFSPYKKCLDATFFMGVMDTRIDGEICNASAYILYGTTGILVFIMVVKFLAALQLGAKMSPEGHDKFVILQVPCYSENEDSLRKTIDSLSLFEYDDTRKLLFLICDGMVKGSGNLLSTPDICLKIFGIEDDVNPEPKSYIALGKGQKQHNKAKVYSGLYEVKDKCVPYILVVKCGTETEDKKPGNRGKRDSQMLLMKFLNKVHYQTPMTPLDMELYHHIKYVIGVDPFLYEYCLMVDADTEALPDSLNRLISKMVQDSKIMGICGETKIANERDSWVTAIQVYEYYISHHLAKAFESLFGSVTCLPGCFCMYRIRTAEEKLPLLIAPCIIENYEENNVNTLHKQVCYIFSSLSLIFCGIQNLLSLGEDRYLTTLMLKYFPTFRNKFTPDAICLTIVPDSFSVLLSQRRRWINSTVHNLFELIFLPELCGCLCFSMRMVIFLDMFATLIMPAAVAYLGYLIYASYMAQTAPIISIIMLAVAYGLQAIIFIIKGQFQHIGWMIISVLAMPVFSFYLPLYAYWHFDDFSWGDTRRVAGAVGGDDAHGMGKEEAAFDVKTVPLISWEEDGSGKKGARKILSDYASTSSDAGTAVFNEFPASPLSSKTQDTIPQTIKTKASNYEGPVSDLQPVTVDHHMEEKSDAPTNEKIVSDKASSKTAPSQHGSLHRTEISSKGGAKSAVSANRQPQTLPVPYSGYTPQAYIPAQNTLMMNPYSSNSMMMMQHNPYQQQIMGYDNFGRPIFANQGNHMGGMMNPGMMMGMNGNVMMGGNYGMGPGSGYNHQMPMNPGFMEYPEQFNRSNTSASAYSGISRRENNLTVNLKTTARSVAATPAVAQHQDQSANITDEEIREQISLIMASTSLEELTKKKVRTALEAHFGCNLMARKDIINDFIEHCIQNS</sequence>
<feature type="coiled-coil region" evidence="16">
    <location>
        <begin position="1970"/>
        <end position="2098"/>
    </location>
</feature>
<dbReference type="GO" id="GO:0006031">
    <property type="term" value="P:chitin biosynthetic process"/>
    <property type="evidence" value="ECO:0007669"/>
    <property type="project" value="TreeGrafter"/>
</dbReference>
<feature type="compositionally biased region" description="Basic residues" evidence="17">
    <location>
        <begin position="2375"/>
        <end position="2387"/>
    </location>
</feature>
<feature type="coiled-coil region" evidence="16">
    <location>
        <begin position="1478"/>
        <end position="1575"/>
    </location>
</feature>
<comment type="similarity">
    <text evidence="15">Belongs to the TRAFAC class myosin-kinesin ATPase superfamily. Myosin family.</text>
</comment>
<feature type="region of interest" description="Disordered" evidence="17">
    <location>
        <begin position="84"/>
        <end position="105"/>
    </location>
</feature>
<dbReference type="SUPFAM" id="SSF52540">
    <property type="entry name" value="P-loop containing nucleoside triphosphate hydrolases"/>
    <property type="match status" value="1"/>
</dbReference>
<evidence type="ECO:0000256" key="16">
    <source>
        <dbReference type="SAM" id="Coils"/>
    </source>
</evidence>
<feature type="coiled-coil region" evidence="16">
    <location>
        <begin position="1158"/>
        <end position="1238"/>
    </location>
</feature>
<keyword evidence="14 15" id="KW-0009">Actin-binding</keyword>
<feature type="coiled-coil region" evidence="16">
    <location>
        <begin position="1376"/>
        <end position="1445"/>
    </location>
</feature>
<dbReference type="GO" id="GO:0003774">
    <property type="term" value="F:cytoskeletal motor activity"/>
    <property type="evidence" value="ECO:0007669"/>
    <property type="project" value="UniProtKB-UniRule"/>
</dbReference>
<dbReference type="PROSITE" id="PS51998">
    <property type="entry name" value="DEK_C"/>
    <property type="match status" value="1"/>
</dbReference>
<comment type="subcellular location">
    <subcellularLocation>
        <location evidence="1">Cell membrane</location>
        <topology evidence="1">Multi-pass membrane protein</topology>
    </subcellularLocation>
</comment>
<feature type="compositionally biased region" description="Low complexity" evidence="17">
    <location>
        <begin position="4215"/>
        <end position="4226"/>
    </location>
</feature>
<dbReference type="SUPFAM" id="SSF109715">
    <property type="entry name" value="DEK C-terminal domain"/>
    <property type="match status" value="1"/>
</dbReference>
<feature type="coiled-coil region" evidence="16">
    <location>
        <begin position="620"/>
        <end position="784"/>
    </location>
</feature>
<dbReference type="Pfam" id="PF00063">
    <property type="entry name" value="Myosin_head"/>
    <property type="match status" value="1"/>
</dbReference>
<dbReference type="PRINTS" id="PR00193">
    <property type="entry name" value="MYOSINHEAVY"/>
</dbReference>
<evidence type="ECO:0000256" key="4">
    <source>
        <dbReference type="ARBA" id="ARBA00022676"/>
    </source>
</evidence>
<evidence type="ECO:0000256" key="12">
    <source>
        <dbReference type="ARBA" id="ARBA00023175"/>
    </source>
</evidence>
<dbReference type="GO" id="GO:0005886">
    <property type="term" value="C:plasma membrane"/>
    <property type="evidence" value="ECO:0007669"/>
    <property type="project" value="UniProtKB-SubCell"/>
</dbReference>
<dbReference type="GO" id="GO:0031505">
    <property type="term" value="P:fungal-type cell wall organization"/>
    <property type="evidence" value="ECO:0007669"/>
    <property type="project" value="TreeGrafter"/>
</dbReference>
<feature type="coiled-coil region" evidence="16">
    <location>
        <begin position="1025"/>
        <end position="1129"/>
    </location>
</feature>
<dbReference type="InterPro" id="IPR004835">
    <property type="entry name" value="Chitin_synth"/>
</dbReference>
<dbReference type="PANTHER" id="PTHR22914">
    <property type="entry name" value="CHITIN SYNTHASE"/>
    <property type="match status" value="1"/>
</dbReference>
<keyword evidence="22" id="KW-1185">Reference proteome</keyword>
<name>A0AAD5XX45_9FUNG</name>
<keyword evidence="12 15" id="KW-0505">Motor protein</keyword>
<keyword evidence="13" id="KW-0325">Glycoprotein</keyword>
<dbReference type="Pfam" id="PF03142">
    <property type="entry name" value="Chitin_synth_2"/>
    <property type="match status" value="1"/>
</dbReference>
<feature type="region of interest" description="Disordered" evidence="17">
    <location>
        <begin position="2232"/>
        <end position="2251"/>
    </location>
</feature>
<keyword evidence="10 15" id="KW-0518">Myosin</keyword>
<feature type="coiled-coil region" evidence="16">
    <location>
        <begin position="952"/>
        <end position="996"/>
    </location>
</feature>
<feature type="transmembrane region" description="Helical" evidence="18">
    <location>
        <begin position="3990"/>
        <end position="4010"/>
    </location>
</feature>
<dbReference type="InterPro" id="IPR036400">
    <property type="entry name" value="Cyt_B5-like_heme/steroid_sf"/>
</dbReference>
<comment type="caution">
    <text evidence="15">Lacks conserved residue(s) required for the propagation of feature annotation.</text>
</comment>
<dbReference type="PROSITE" id="PS51456">
    <property type="entry name" value="MYOSIN_MOTOR"/>
    <property type="match status" value="1"/>
</dbReference>
<evidence type="ECO:0000256" key="18">
    <source>
        <dbReference type="SAM" id="Phobius"/>
    </source>
</evidence>
<dbReference type="Gene3D" id="1.20.58.530">
    <property type="match status" value="1"/>
</dbReference>
<feature type="coiled-coil region" evidence="16">
    <location>
        <begin position="180"/>
        <end position="337"/>
    </location>
</feature>
<feature type="region of interest" description="Disordered" evidence="17">
    <location>
        <begin position="2295"/>
        <end position="2387"/>
    </location>
</feature>
<feature type="compositionally biased region" description="Polar residues" evidence="17">
    <location>
        <begin position="2354"/>
        <end position="2374"/>
    </location>
</feature>
<evidence type="ECO:0000256" key="11">
    <source>
        <dbReference type="ARBA" id="ARBA00023136"/>
    </source>
</evidence>
<evidence type="ECO:0000256" key="5">
    <source>
        <dbReference type="ARBA" id="ARBA00022679"/>
    </source>
</evidence>
<keyword evidence="3" id="KW-1003">Cell membrane</keyword>
<evidence type="ECO:0000256" key="8">
    <source>
        <dbReference type="ARBA" id="ARBA00022840"/>
    </source>
</evidence>
<keyword evidence="16" id="KW-0175">Coiled coil</keyword>
<feature type="transmembrane region" description="Helical" evidence="18">
    <location>
        <begin position="4016"/>
        <end position="4036"/>
    </location>
</feature>
<dbReference type="SMART" id="SM00242">
    <property type="entry name" value="MYSc"/>
    <property type="match status" value="1"/>
</dbReference>
<feature type="domain" description="Myosin motor" evidence="19">
    <location>
        <begin position="2429"/>
        <end position="2840"/>
    </location>
</feature>
<evidence type="ECO:0000256" key="2">
    <source>
        <dbReference type="ARBA" id="ARBA00012543"/>
    </source>
</evidence>
<feature type="compositionally biased region" description="Basic and acidic residues" evidence="17">
    <location>
        <begin position="2339"/>
        <end position="2353"/>
    </location>
</feature>
<dbReference type="Gene3D" id="1.10.10.820">
    <property type="match status" value="1"/>
</dbReference>
<comment type="caution">
    <text evidence="21">The sequence shown here is derived from an EMBL/GenBank/DDBJ whole genome shotgun (WGS) entry which is preliminary data.</text>
</comment>
<feature type="coiled-coil region" evidence="16">
    <location>
        <begin position="850"/>
        <end position="905"/>
    </location>
</feature>
<protein>
    <recommendedName>
        <fullName evidence="2">chitin synthase</fullName>
        <ecNumber evidence="2">2.4.1.16</ecNumber>
    </recommendedName>
</protein>
<accession>A0AAD5XX45</accession>
<dbReference type="Pfam" id="PF00173">
    <property type="entry name" value="Cyt-b5"/>
    <property type="match status" value="1"/>
</dbReference>
<evidence type="ECO:0000313" key="21">
    <source>
        <dbReference type="EMBL" id="KAJ3222987.1"/>
    </source>
</evidence>
<dbReference type="Proteomes" id="UP001211065">
    <property type="component" value="Unassembled WGS sequence"/>
</dbReference>
<dbReference type="GO" id="GO:0030428">
    <property type="term" value="C:cell septum"/>
    <property type="evidence" value="ECO:0007669"/>
    <property type="project" value="TreeGrafter"/>
</dbReference>
<dbReference type="GO" id="GO:0005524">
    <property type="term" value="F:ATP binding"/>
    <property type="evidence" value="ECO:0007669"/>
    <property type="project" value="UniProtKB-UniRule"/>
</dbReference>
<dbReference type="PANTHER" id="PTHR22914:SF13">
    <property type="entry name" value="CHITIN SYNTHASE"/>
    <property type="match status" value="1"/>
</dbReference>
<evidence type="ECO:0000256" key="17">
    <source>
        <dbReference type="SAM" id="MobiDB-lite"/>
    </source>
</evidence>
<dbReference type="InterPro" id="IPR029044">
    <property type="entry name" value="Nucleotide-diphossugar_trans"/>
</dbReference>
<feature type="region of interest" description="Disordered" evidence="17">
    <location>
        <begin position="4179"/>
        <end position="4236"/>
    </location>
</feature>
<feature type="compositionally biased region" description="Polar residues" evidence="17">
    <location>
        <begin position="84"/>
        <end position="95"/>
    </location>
</feature>
<evidence type="ECO:0000256" key="3">
    <source>
        <dbReference type="ARBA" id="ARBA00022475"/>
    </source>
</evidence>
<gene>
    <name evidence="21" type="ORF">HK099_001646</name>
</gene>
<dbReference type="Gene3D" id="3.40.850.10">
    <property type="entry name" value="Kinesin motor domain"/>
    <property type="match status" value="1"/>
</dbReference>
<dbReference type="FunFam" id="1.10.10.820:FF:000001">
    <property type="entry name" value="Myosin heavy chain"/>
    <property type="match status" value="1"/>
</dbReference>
<dbReference type="SUPFAM" id="SSF53448">
    <property type="entry name" value="Nucleotide-diphospho-sugar transferases"/>
    <property type="match status" value="1"/>
</dbReference>
<dbReference type="EMBL" id="JADGJW010000149">
    <property type="protein sequence ID" value="KAJ3222987.1"/>
    <property type="molecule type" value="Genomic_DNA"/>
</dbReference>
<dbReference type="Pfam" id="PF08766">
    <property type="entry name" value="DEK_C"/>
    <property type="match status" value="1"/>
</dbReference>
<dbReference type="GO" id="GO:0004100">
    <property type="term" value="F:chitin synthase activity"/>
    <property type="evidence" value="ECO:0007669"/>
    <property type="project" value="UniProtKB-EC"/>
</dbReference>
<evidence type="ECO:0000256" key="6">
    <source>
        <dbReference type="ARBA" id="ARBA00022692"/>
    </source>
</evidence>
<dbReference type="EC" id="2.4.1.16" evidence="2"/>
<dbReference type="InterPro" id="IPR001199">
    <property type="entry name" value="Cyt_B5-like_heme/steroid-bd"/>
</dbReference>
<evidence type="ECO:0000259" key="20">
    <source>
        <dbReference type="PROSITE" id="PS51998"/>
    </source>
</evidence>
<evidence type="ECO:0000256" key="9">
    <source>
        <dbReference type="ARBA" id="ARBA00022989"/>
    </source>
</evidence>
<organism evidence="21 22">
    <name type="scientific">Clydaea vesicula</name>
    <dbReference type="NCBI Taxonomy" id="447962"/>
    <lineage>
        <taxon>Eukaryota</taxon>
        <taxon>Fungi</taxon>
        <taxon>Fungi incertae sedis</taxon>
        <taxon>Chytridiomycota</taxon>
        <taxon>Chytridiomycota incertae sedis</taxon>
        <taxon>Chytridiomycetes</taxon>
        <taxon>Lobulomycetales</taxon>
        <taxon>Lobulomycetaceae</taxon>
        <taxon>Clydaea</taxon>
    </lineage>
</organism>
<keyword evidence="8 15" id="KW-0067">ATP-binding</keyword>
<dbReference type="InterPro" id="IPR036961">
    <property type="entry name" value="Kinesin_motor_dom_sf"/>
</dbReference>
<keyword evidence="4" id="KW-0328">Glycosyltransferase</keyword>